<feature type="transmembrane region" description="Helical" evidence="1">
    <location>
        <begin position="33"/>
        <end position="53"/>
    </location>
</feature>
<evidence type="ECO:0000313" key="3">
    <source>
        <dbReference type="Proteomes" id="UP000050417"/>
    </source>
</evidence>
<protein>
    <submittedName>
        <fullName evidence="2">Uncharacterized protein</fullName>
    </submittedName>
</protein>
<dbReference type="EMBL" id="LGCL01000045">
    <property type="protein sequence ID" value="KPL70129.1"/>
    <property type="molecule type" value="Genomic_DNA"/>
</dbReference>
<reference evidence="2 3" key="1">
    <citation type="submission" date="2015-07" db="EMBL/GenBank/DDBJ databases">
        <title>Genome sequence of Ornatilinea apprima DSM 23815.</title>
        <authorList>
            <person name="Hemp J."/>
            <person name="Ward L.M."/>
            <person name="Pace L.A."/>
            <person name="Fischer W.W."/>
        </authorList>
    </citation>
    <scope>NUCLEOTIDE SEQUENCE [LARGE SCALE GENOMIC DNA]</scope>
    <source>
        <strain evidence="2 3">P3M-1</strain>
    </source>
</reference>
<comment type="caution">
    <text evidence="2">The sequence shown here is derived from an EMBL/GenBank/DDBJ whole genome shotgun (WGS) entry which is preliminary data.</text>
</comment>
<dbReference type="RefSeq" id="WP_075064618.1">
    <property type="nucleotide sequence ID" value="NZ_LGCL01000045.1"/>
</dbReference>
<sequence>MKAIKIIAFVIAAILILFGVIFILGAFSPQGQSSWIITGIVLLAASFGIIFFATRIHAPASDSGAAQNVTYQIDLPGSVNMDTIKCKSCGGTLTANDIKMVAGAPMVTCPYCHTSYQLTEEPKW</sequence>
<gene>
    <name evidence="2" type="ORF">ADN00_19005</name>
</gene>
<dbReference type="AlphaFoldDB" id="A0A0P6WTP9"/>
<evidence type="ECO:0000256" key="1">
    <source>
        <dbReference type="SAM" id="Phobius"/>
    </source>
</evidence>
<dbReference type="STRING" id="1134406.ADN00_19005"/>
<keyword evidence="1" id="KW-1133">Transmembrane helix</keyword>
<organism evidence="2 3">
    <name type="scientific">Ornatilinea apprima</name>
    <dbReference type="NCBI Taxonomy" id="1134406"/>
    <lineage>
        <taxon>Bacteria</taxon>
        <taxon>Bacillati</taxon>
        <taxon>Chloroflexota</taxon>
        <taxon>Anaerolineae</taxon>
        <taxon>Anaerolineales</taxon>
        <taxon>Anaerolineaceae</taxon>
        <taxon>Ornatilinea</taxon>
    </lineage>
</organism>
<name>A0A0P6WTP9_9CHLR</name>
<feature type="transmembrane region" description="Helical" evidence="1">
    <location>
        <begin position="7"/>
        <end position="27"/>
    </location>
</feature>
<proteinExistence type="predicted"/>
<keyword evidence="3" id="KW-1185">Reference proteome</keyword>
<keyword evidence="1" id="KW-0812">Transmembrane</keyword>
<dbReference type="OrthoDB" id="163121at2"/>
<dbReference type="Proteomes" id="UP000050417">
    <property type="component" value="Unassembled WGS sequence"/>
</dbReference>
<keyword evidence="1" id="KW-0472">Membrane</keyword>
<accession>A0A0P6WTP9</accession>
<evidence type="ECO:0000313" key="2">
    <source>
        <dbReference type="EMBL" id="KPL70129.1"/>
    </source>
</evidence>